<organism evidence="4 5">
    <name type="scientific">Candidatus Magnetaquiglobus chichijimensis</name>
    <dbReference type="NCBI Taxonomy" id="3141448"/>
    <lineage>
        <taxon>Bacteria</taxon>
        <taxon>Pseudomonadati</taxon>
        <taxon>Pseudomonadota</taxon>
        <taxon>Magnetococcia</taxon>
        <taxon>Magnetococcales</taxon>
        <taxon>Candidatus Magnetaquicoccaceae</taxon>
        <taxon>Candidatus Magnetaquiglobus</taxon>
    </lineage>
</organism>
<dbReference type="InterPro" id="IPR001789">
    <property type="entry name" value="Sig_transdc_resp-reg_receiver"/>
</dbReference>
<dbReference type="Pfam" id="PF00072">
    <property type="entry name" value="Response_reg"/>
    <property type="match status" value="1"/>
</dbReference>
<dbReference type="InterPro" id="IPR011006">
    <property type="entry name" value="CheY-like_superfamily"/>
</dbReference>
<name>A0ABQ0C5K2_9PROT</name>
<evidence type="ECO:0000256" key="2">
    <source>
        <dbReference type="PROSITE-ProRule" id="PRU00169"/>
    </source>
</evidence>
<proteinExistence type="predicted"/>
<evidence type="ECO:0000313" key="4">
    <source>
        <dbReference type="EMBL" id="GAB0056147.1"/>
    </source>
</evidence>
<reference evidence="4 5" key="1">
    <citation type="submission" date="2024-05" db="EMBL/GenBank/DDBJ databases">
        <authorList>
            <consortium name="Candidatus Magnetaquicoccaceae bacterium FCR-1 genome sequencing consortium"/>
            <person name="Shimoshige H."/>
            <person name="Shimamura S."/>
            <person name="Taoka A."/>
            <person name="Kobayashi H."/>
            <person name="Maekawa T."/>
        </authorList>
    </citation>
    <scope>NUCLEOTIDE SEQUENCE [LARGE SCALE GENOMIC DNA]</scope>
    <source>
        <strain evidence="4 5">FCR-1</strain>
    </source>
</reference>
<dbReference type="GO" id="GO:0003677">
    <property type="term" value="F:DNA binding"/>
    <property type="evidence" value="ECO:0007669"/>
    <property type="project" value="UniProtKB-KW"/>
</dbReference>
<keyword evidence="5" id="KW-1185">Reference proteome</keyword>
<protein>
    <submittedName>
        <fullName evidence="4">DNA-binding response regulator MtrA</fullName>
    </submittedName>
</protein>
<evidence type="ECO:0000313" key="5">
    <source>
        <dbReference type="Proteomes" id="UP001628193"/>
    </source>
</evidence>
<accession>A0ABQ0C5K2</accession>
<dbReference type="PANTHER" id="PTHR44591">
    <property type="entry name" value="STRESS RESPONSE REGULATOR PROTEIN 1"/>
    <property type="match status" value="1"/>
</dbReference>
<keyword evidence="4" id="KW-0238">DNA-binding</keyword>
<dbReference type="SUPFAM" id="SSF52172">
    <property type="entry name" value="CheY-like"/>
    <property type="match status" value="1"/>
</dbReference>
<dbReference type="PANTHER" id="PTHR44591:SF18">
    <property type="entry name" value="REGULATORY PROTEIN"/>
    <property type="match status" value="1"/>
</dbReference>
<keyword evidence="1 2" id="KW-0597">Phosphoprotein</keyword>
<reference evidence="4 5" key="2">
    <citation type="submission" date="2024-09" db="EMBL/GenBank/DDBJ databases">
        <title>Draft genome sequence of Candidatus Magnetaquicoccaceae bacterium FCR-1.</title>
        <authorList>
            <person name="Shimoshige H."/>
            <person name="Shimamura S."/>
            <person name="Taoka A."/>
            <person name="Kobayashi H."/>
            <person name="Maekawa T."/>
        </authorList>
    </citation>
    <scope>NUCLEOTIDE SEQUENCE [LARGE SCALE GENOMIC DNA]</scope>
    <source>
        <strain evidence="4 5">FCR-1</strain>
    </source>
</reference>
<feature type="modified residue" description="4-aspartylphosphate" evidence="2">
    <location>
        <position position="52"/>
    </location>
</feature>
<dbReference type="RefSeq" id="WP_420903863.1">
    <property type="nucleotide sequence ID" value="NZ_BAAFGK010000002.1"/>
</dbReference>
<dbReference type="SMART" id="SM00448">
    <property type="entry name" value="REC"/>
    <property type="match status" value="1"/>
</dbReference>
<sequence>MAKILVIDDDQDITDNLSMILESQGYQVTVKGDTDRLLEEVRALRPDLIILDIMLPEDAQAGFKAARLLNQDAELGRIPVLILSAVNQRSNLSFGFSEHDISPDFMPVEAFLDKPVEPKVLLEKIEQLL</sequence>
<comment type="caution">
    <text evidence="4">The sequence shown here is derived from an EMBL/GenBank/DDBJ whole genome shotgun (WGS) entry which is preliminary data.</text>
</comment>
<dbReference type="PROSITE" id="PS50110">
    <property type="entry name" value="RESPONSE_REGULATORY"/>
    <property type="match status" value="1"/>
</dbReference>
<dbReference type="InterPro" id="IPR050595">
    <property type="entry name" value="Bact_response_regulator"/>
</dbReference>
<dbReference type="Gene3D" id="3.40.50.2300">
    <property type="match status" value="1"/>
</dbReference>
<dbReference type="EMBL" id="BAAFGK010000002">
    <property type="protein sequence ID" value="GAB0056147.1"/>
    <property type="molecule type" value="Genomic_DNA"/>
</dbReference>
<evidence type="ECO:0000256" key="1">
    <source>
        <dbReference type="ARBA" id="ARBA00022553"/>
    </source>
</evidence>
<gene>
    <name evidence="4" type="primary">mtrA</name>
    <name evidence="4" type="ORF">SIID45300_00452</name>
</gene>
<feature type="domain" description="Response regulatory" evidence="3">
    <location>
        <begin position="3"/>
        <end position="129"/>
    </location>
</feature>
<evidence type="ECO:0000259" key="3">
    <source>
        <dbReference type="PROSITE" id="PS50110"/>
    </source>
</evidence>
<dbReference type="Proteomes" id="UP001628193">
    <property type="component" value="Unassembled WGS sequence"/>
</dbReference>